<comment type="caution">
    <text evidence="1">The sequence shown here is derived from an EMBL/GenBank/DDBJ whole genome shotgun (WGS) entry which is preliminary data.</text>
</comment>
<evidence type="ECO:0000313" key="1">
    <source>
        <dbReference type="EMBL" id="OEJ24299.1"/>
    </source>
</evidence>
<dbReference type="AlphaFoldDB" id="A0A1E5P439"/>
<gene>
    <name evidence="1" type="ORF">AS594_07150</name>
</gene>
<dbReference type="EMBL" id="MEHJ01000001">
    <property type="protein sequence ID" value="OEJ24299.1"/>
    <property type="molecule type" value="Genomic_DNA"/>
</dbReference>
<dbReference type="RefSeq" id="WP_069935026.1">
    <property type="nucleotide sequence ID" value="NZ_MEHJ01000001.1"/>
</dbReference>
<name>A0A1E5P439_9ACTN</name>
<keyword evidence="2" id="KW-1185">Reference proteome</keyword>
<evidence type="ECO:0000313" key="2">
    <source>
        <dbReference type="Proteomes" id="UP000095759"/>
    </source>
</evidence>
<dbReference type="OrthoDB" id="9942363at2"/>
<accession>A0A1E5P439</accession>
<sequence>MEYELIEADGQDKYDPAPFLSYARRQSVAKAERDPIVGDWVHFWNGERCWAGVVTQDDLDSVWLSCVPPGETSFQPIRDVAHDEGRGENTWHWPEAVS</sequence>
<proteinExistence type="predicted"/>
<protein>
    <submittedName>
        <fullName evidence="1">Uncharacterized protein</fullName>
    </submittedName>
</protein>
<reference evidence="1 2" key="1">
    <citation type="submission" date="2016-08" db="EMBL/GenBank/DDBJ databases">
        <title>Complete genome sequence of Streptomyces agglomeratus strain 6-3-2, a novel anti-MRSA actinomycete isolated from Wuli of Tebit, China.</title>
        <authorList>
            <person name="Chen X."/>
        </authorList>
    </citation>
    <scope>NUCLEOTIDE SEQUENCE [LARGE SCALE GENOMIC DNA]</scope>
    <source>
        <strain evidence="1 2">6-3-2</strain>
    </source>
</reference>
<dbReference type="Proteomes" id="UP000095759">
    <property type="component" value="Unassembled WGS sequence"/>
</dbReference>
<organism evidence="1 2">
    <name type="scientific">Streptomyces agglomeratus</name>
    <dbReference type="NCBI Taxonomy" id="285458"/>
    <lineage>
        <taxon>Bacteria</taxon>
        <taxon>Bacillati</taxon>
        <taxon>Actinomycetota</taxon>
        <taxon>Actinomycetes</taxon>
        <taxon>Kitasatosporales</taxon>
        <taxon>Streptomycetaceae</taxon>
        <taxon>Streptomyces</taxon>
    </lineage>
</organism>